<dbReference type="HOGENOM" id="CLU_1357988_0_0_14"/>
<sequence length="201" mass="24035">MNSNKVYQEKKVFYDRLVKITLALSPLFLVSAIILILIRKHQVLMIILTILFLLGSTLTVYFAKEAKKYYLKHKKQQYLSYANENDLAFSRIIRAYDSKLFIKELQKMNFTRIKHSIDTIDETIIITISGMFEDYFIELELDEEEFGFNMNKVEVEDLIYYRYEEFIKPEDINQSFKLVCEKIEMLIQEFDANEMKIIIED</sequence>
<proteinExistence type="predicted"/>
<keyword evidence="1" id="KW-1133">Transmembrane helix</keyword>
<dbReference type="STRING" id="61635.BN85309550"/>
<organism evidence="2 3">
    <name type="scientific">Acholeplasma brassicae</name>
    <dbReference type="NCBI Taxonomy" id="61635"/>
    <lineage>
        <taxon>Bacteria</taxon>
        <taxon>Bacillati</taxon>
        <taxon>Mycoplasmatota</taxon>
        <taxon>Mollicutes</taxon>
        <taxon>Acholeplasmatales</taxon>
        <taxon>Acholeplasmataceae</taxon>
        <taxon>Acholeplasma</taxon>
    </lineage>
</organism>
<dbReference type="RefSeq" id="WP_030004838.1">
    <property type="nucleotide sequence ID" value="NC_022549.1"/>
</dbReference>
<reference evidence="2 3" key="1">
    <citation type="journal article" date="2013" name="J. Mol. Microbiol. Biotechnol.">
        <title>Analysis of the Complete Genomes of Acholeplasma brassicae , A. palmae and A. laidlawii and Their Comparison to the Obligate Parasites from ' Candidatus Phytoplasma'.</title>
        <authorList>
            <person name="Kube M."/>
            <person name="Siewert C."/>
            <person name="Migdoll A.M."/>
            <person name="Duduk B."/>
            <person name="Holz S."/>
            <person name="Rabus R."/>
            <person name="Seemuller E."/>
            <person name="Mitrovic J."/>
            <person name="Muller I."/>
            <person name="Buttner C."/>
            <person name="Reinhardt R."/>
        </authorList>
    </citation>
    <scope>NUCLEOTIDE SEQUENCE [LARGE SCALE GENOMIC DNA]</scope>
    <source>
        <strain evidence="3">0502</strain>
    </source>
</reference>
<evidence type="ECO:0000313" key="2">
    <source>
        <dbReference type="EMBL" id="CCV65976.1"/>
    </source>
</evidence>
<evidence type="ECO:0000313" key="3">
    <source>
        <dbReference type="Proteomes" id="UP000032737"/>
    </source>
</evidence>
<keyword evidence="1" id="KW-0812">Transmembrane</keyword>
<dbReference type="Proteomes" id="UP000032737">
    <property type="component" value="Chromosome"/>
</dbReference>
<evidence type="ECO:0000256" key="1">
    <source>
        <dbReference type="SAM" id="Phobius"/>
    </source>
</evidence>
<dbReference type="KEGG" id="abra:BN85309550"/>
<keyword evidence="3" id="KW-1185">Reference proteome</keyword>
<feature type="transmembrane region" description="Helical" evidence="1">
    <location>
        <begin position="44"/>
        <end position="63"/>
    </location>
</feature>
<gene>
    <name evidence="2" type="ORF">BN85309550</name>
</gene>
<accession>U4KNW6</accession>
<dbReference type="AlphaFoldDB" id="U4KNW6"/>
<dbReference type="EMBL" id="FO681348">
    <property type="protein sequence ID" value="CCV65976.1"/>
    <property type="molecule type" value="Genomic_DNA"/>
</dbReference>
<keyword evidence="1" id="KW-0472">Membrane</keyword>
<feature type="transmembrane region" description="Helical" evidence="1">
    <location>
        <begin position="20"/>
        <end position="38"/>
    </location>
</feature>
<protein>
    <submittedName>
        <fullName evidence="2">Uncharacterized protein</fullName>
    </submittedName>
</protein>
<name>U4KNW6_9MOLU</name>